<accession>A0A9D3XGA6</accession>
<dbReference type="InterPro" id="IPR039582">
    <property type="entry name" value="THTPA"/>
</dbReference>
<protein>
    <submittedName>
        <fullName evidence="2">Uncharacterized protein</fullName>
    </submittedName>
</protein>
<feature type="compositionally biased region" description="Basic and acidic residues" evidence="1">
    <location>
        <begin position="274"/>
        <end position="284"/>
    </location>
</feature>
<dbReference type="InterPro" id="IPR033469">
    <property type="entry name" value="CYTH-like_dom_sf"/>
</dbReference>
<dbReference type="SUPFAM" id="SSF55154">
    <property type="entry name" value="CYTH-like phosphatases"/>
    <property type="match status" value="1"/>
</dbReference>
<sequence length="284" mass="33319">MAEEEPRAHKIQLQQKYWLTNTSKAKLLQLGAICMDTVTDQEHYYDTALHELAQAQTWLYQKKQQWYLLVDSQKQETRDNATTFELLSPEIQNPPHLNKTEASQNVQLNTHSYPKHFPEKKSTGLEHTTRQGDLHFYSNKAAQANVCMEHRSSYTELVIEREIIAYLAHFFHINLTEEERSMTMKDFLQLVGIQHYASNHITKQVTYRLYGIYTIIIQRDERIPKESSIILVDTDILNVARGFERIEKLANDLGFQHHGKSIKTNHASSHRNLKKEPKLRKDQY</sequence>
<feature type="compositionally biased region" description="Basic residues" evidence="1">
    <location>
        <begin position="260"/>
        <end position="273"/>
    </location>
</feature>
<dbReference type="Gene3D" id="2.40.320.10">
    <property type="entry name" value="Hypothetical Protein Pfu-838710-001"/>
    <property type="match status" value="1"/>
</dbReference>
<comment type="caution">
    <text evidence="2">The sequence shown here is derived from an EMBL/GenBank/DDBJ whole genome shotgun (WGS) entry which is preliminary data.</text>
</comment>
<dbReference type="GO" id="GO:0050333">
    <property type="term" value="F:thiamine triphosphate phosphatase activity"/>
    <property type="evidence" value="ECO:0007669"/>
    <property type="project" value="InterPro"/>
</dbReference>
<dbReference type="PANTHER" id="PTHR14586:SF1">
    <property type="entry name" value="THIAMINE-TRIPHOSPHATASE"/>
    <property type="match status" value="1"/>
</dbReference>
<organism evidence="2 3">
    <name type="scientific">Mauremys mutica</name>
    <name type="common">yellowpond turtle</name>
    <dbReference type="NCBI Taxonomy" id="74926"/>
    <lineage>
        <taxon>Eukaryota</taxon>
        <taxon>Metazoa</taxon>
        <taxon>Chordata</taxon>
        <taxon>Craniata</taxon>
        <taxon>Vertebrata</taxon>
        <taxon>Euteleostomi</taxon>
        <taxon>Archelosauria</taxon>
        <taxon>Testudinata</taxon>
        <taxon>Testudines</taxon>
        <taxon>Cryptodira</taxon>
        <taxon>Durocryptodira</taxon>
        <taxon>Testudinoidea</taxon>
        <taxon>Geoemydidae</taxon>
        <taxon>Geoemydinae</taxon>
        <taxon>Mauremys</taxon>
    </lineage>
</organism>
<proteinExistence type="predicted"/>
<gene>
    <name evidence="2" type="ORF">KIL84_021941</name>
</gene>
<name>A0A9D3XGA6_9SAUR</name>
<dbReference type="Proteomes" id="UP000827986">
    <property type="component" value="Unassembled WGS sequence"/>
</dbReference>
<reference evidence="2" key="1">
    <citation type="submission" date="2021-09" db="EMBL/GenBank/DDBJ databases">
        <title>The genome of Mauremys mutica provides insights into the evolution of semi-aquatic lifestyle.</title>
        <authorList>
            <person name="Gong S."/>
            <person name="Gao Y."/>
        </authorList>
    </citation>
    <scope>NUCLEOTIDE SEQUENCE</scope>
    <source>
        <strain evidence="2">MM-2020</strain>
        <tissue evidence="2">Muscle</tissue>
    </source>
</reference>
<evidence type="ECO:0000313" key="3">
    <source>
        <dbReference type="Proteomes" id="UP000827986"/>
    </source>
</evidence>
<dbReference type="PANTHER" id="PTHR14586">
    <property type="entry name" value="THIAMINE-TRIPHOSPHATASE"/>
    <property type="match status" value="1"/>
</dbReference>
<keyword evidence="3" id="KW-1185">Reference proteome</keyword>
<evidence type="ECO:0000256" key="1">
    <source>
        <dbReference type="SAM" id="MobiDB-lite"/>
    </source>
</evidence>
<dbReference type="GO" id="GO:0042357">
    <property type="term" value="P:thiamine diphosphate metabolic process"/>
    <property type="evidence" value="ECO:0007669"/>
    <property type="project" value="TreeGrafter"/>
</dbReference>
<dbReference type="GO" id="GO:0000287">
    <property type="term" value="F:magnesium ion binding"/>
    <property type="evidence" value="ECO:0007669"/>
    <property type="project" value="TreeGrafter"/>
</dbReference>
<evidence type="ECO:0000313" key="2">
    <source>
        <dbReference type="EMBL" id="KAH1179358.1"/>
    </source>
</evidence>
<dbReference type="EMBL" id="JAHDVG010000472">
    <property type="protein sequence ID" value="KAH1179358.1"/>
    <property type="molecule type" value="Genomic_DNA"/>
</dbReference>
<dbReference type="AlphaFoldDB" id="A0A9D3XGA6"/>
<feature type="region of interest" description="Disordered" evidence="1">
    <location>
        <begin position="260"/>
        <end position="284"/>
    </location>
</feature>